<sequence length="156" mass="18029">MINEISHILLKFRSCFRRKAAFNWFVIIIVGFIVRLDHCGVSSFVRWLHIEPSLYTALLSFFRTSSWKLKDTMHRWWQIVLSGCPLIHIDGRLLLAGDGIKISKEAEKMPVVKRLHQESDNSGKSPYIYGHHWGVIGILAGWVKKNLLYSPLCRAP</sequence>
<feature type="transmembrane region" description="Helical" evidence="1">
    <location>
        <begin position="21"/>
        <end position="38"/>
    </location>
</feature>
<evidence type="ECO:0000256" key="1">
    <source>
        <dbReference type="SAM" id="Phobius"/>
    </source>
</evidence>
<gene>
    <name evidence="2" type="ORF">LCGC14_1346890</name>
</gene>
<keyword evidence="1" id="KW-0472">Membrane</keyword>
<organism evidence="2">
    <name type="scientific">marine sediment metagenome</name>
    <dbReference type="NCBI Taxonomy" id="412755"/>
    <lineage>
        <taxon>unclassified sequences</taxon>
        <taxon>metagenomes</taxon>
        <taxon>ecological metagenomes</taxon>
    </lineage>
</organism>
<keyword evidence="1" id="KW-0812">Transmembrane</keyword>
<dbReference type="EMBL" id="LAZR01008292">
    <property type="protein sequence ID" value="KKM79741.1"/>
    <property type="molecule type" value="Genomic_DNA"/>
</dbReference>
<proteinExistence type="predicted"/>
<keyword evidence="1" id="KW-1133">Transmembrane helix</keyword>
<protein>
    <recommendedName>
        <fullName evidence="3">Transposase IS701-like DDE domain-containing protein</fullName>
    </recommendedName>
</protein>
<accession>A0A0F9KY46</accession>
<evidence type="ECO:0008006" key="3">
    <source>
        <dbReference type="Google" id="ProtNLM"/>
    </source>
</evidence>
<name>A0A0F9KY46_9ZZZZ</name>
<comment type="caution">
    <text evidence="2">The sequence shown here is derived from an EMBL/GenBank/DDBJ whole genome shotgun (WGS) entry which is preliminary data.</text>
</comment>
<dbReference type="AlphaFoldDB" id="A0A0F9KY46"/>
<reference evidence="2" key="1">
    <citation type="journal article" date="2015" name="Nature">
        <title>Complex archaea that bridge the gap between prokaryotes and eukaryotes.</title>
        <authorList>
            <person name="Spang A."/>
            <person name="Saw J.H."/>
            <person name="Jorgensen S.L."/>
            <person name="Zaremba-Niedzwiedzka K."/>
            <person name="Martijn J."/>
            <person name="Lind A.E."/>
            <person name="van Eijk R."/>
            <person name="Schleper C."/>
            <person name="Guy L."/>
            <person name="Ettema T.J."/>
        </authorList>
    </citation>
    <scope>NUCLEOTIDE SEQUENCE</scope>
</reference>
<evidence type="ECO:0000313" key="2">
    <source>
        <dbReference type="EMBL" id="KKM79741.1"/>
    </source>
</evidence>